<dbReference type="GO" id="GO:0016491">
    <property type="term" value="F:oxidoreductase activity"/>
    <property type="evidence" value="ECO:0007669"/>
    <property type="project" value="UniProtKB-KW"/>
</dbReference>
<proteinExistence type="predicted"/>
<comment type="caution">
    <text evidence="4">The sequence shown here is derived from an EMBL/GenBank/DDBJ whole genome shotgun (WGS) entry which is preliminary data.</text>
</comment>
<keyword evidence="2" id="KW-0560">Oxidoreductase</keyword>
<dbReference type="RefSeq" id="WP_163605613.1">
    <property type="nucleotide sequence ID" value="NZ_JAABOO010000001.1"/>
</dbReference>
<feature type="domain" description="FAD/NAD(P)-binding" evidence="3">
    <location>
        <begin position="10"/>
        <end position="293"/>
    </location>
</feature>
<evidence type="ECO:0000256" key="2">
    <source>
        <dbReference type="ARBA" id="ARBA00023002"/>
    </source>
</evidence>
<accession>A0A6P0UL44</accession>
<dbReference type="PRINTS" id="PR00469">
    <property type="entry name" value="PNDRDTASEII"/>
</dbReference>
<gene>
    <name evidence="4" type="ORF">GWK08_04045</name>
</gene>
<dbReference type="Pfam" id="PF07992">
    <property type="entry name" value="Pyr_redox_2"/>
    <property type="match status" value="1"/>
</dbReference>
<dbReference type="InterPro" id="IPR023753">
    <property type="entry name" value="FAD/NAD-binding_dom"/>
</dbReference>
<evidence type="ECO:0000313" key="4">
    <source>
        <dbReference type="EMBL" id="NER12599.1"/>
    </source>
</evidence>
<dbReference type="EMBL" id="JAABOO010000001">
    <property type="protein sequence ID" value="NER12599.1"/>
    <property type="molecule type" value="Genomic_DNA"/>
</dbReference>
<dbReference type="InterPro" id="IPR036188">
    <property type="entry name" value="FAD/NAD-bd_sf"/>
</dbReference>
<keyword evidence="5" id="KW-1185">Reference proteome</keyword>
<dbReference type="Gene3D" id="3.50.50.60">
    <property type="entry name" value="FAD/NAD(P)-binding domain"/>
    <property type="match status" value="2"/>
</dbReference>
<dbReference type="PRINTS" id="PR00368">
    <property type="entry name" value="FADPNR"/>
</dbReference>
<dbReference type="Proteomes" id="UP000468581">
    <property type="component" value="Unassembled WGS sequence"/>
</dbReference>
<dbReference type="InterPro" id="IPR050097">
    <property type="entry name" value="Ferredoxin-NADP_redctase_2"/>
</dbReference>
<dbReference type="PANTHER" id="PTHR48105">
    <property type="entry name" value="THIOREDOXIN REDUCTASE 1-RELATED-RELATED"/>
    <property type="match status" value="1"/>
</dbReference>
<organism evidence="4 5">
    <name type="scientific">Leptobacterium flavescens</name>
    <dbReference type="NCBI Taxonomy" id="472055"/>
    <lineage>
        <taxon>Bacteria</taxon>
        <taxon>Pseudomonadati</taxon>
        <taxon>Bacteroidota</taxon>
        <taxon>Flavobacteriia</taxon>
        <taxon>Flavobacteriales</taxon>
        <taxon>Flavobacteriaceae</taxon>
        <taxon>Leptobacterium</taxon>
    </lineage>
</organism>
<dbReference type="SUPFAM" id="SSF51905">
    <property type="entry name" value="FAD/NAD(P)-binding domain"/>
    <property type="match status" value="2"/>
</dbReference>
<dbReference type="AlphaFoldDB" id="A0A6P0UL44"/>
<evidence type="ECO:0000313" key="5">
    <source>
        <dbReference type="Proteomes" id="UP000468581"/>
    </source>
</evidence>
<protein>
    <submittedName>
        <fullName evidence="4">FAD-dependent oxidoreductase</fullName>
    </submittedName>
</protein>
<keyword evidence="1" id="KW-0285">Flavoprotein</keyword>
<reference evidence="4 5" key="1">
    <citation type="submission" date="2020-01" db="EMBL/GenBank/DDBJ databases">
        <title>Leptobacterium flavescens.</title>
        <authorList>
            <person name="Wang G."/>
        </authorList>
    </citation>
    <scope>NUCLEOTIDE SEQUENCE [LARGE SCALE GENOMIC DNA]</scope>
    <source>
        <strain evidence="4 5">KCTC 22160</strain>
    </source>
</reference>
<evidence type="ECO:0000259" key="3">
    <source>
        <dbReference type="Pfam" id="PF07992"/>
    </source>
</evidence>
<sequence>MNELSSSTRDVVIIGGGPAGMSAALVLGRSRINTIILNTEKARNLVTTHSHGFLTQDGKHPSEIFSIAKKQLEKYPSVTYKKEKALSVEKTTDGFLIKTNSGSYRSRRVILATGYKDNIRLLEINGLSEVYGTSVYPCPFCDGFEMADKKLGVFGDAQFGPMFSKTIAHWSKDIIVFTNGDKVTDTGLIKNLKLNGIEIVDKKIKELVSTDGHLKQVVFTDHTAIEREGGFIADTKSTESVDFARKLNIPTEEGYFGIETYKVDENKETDVKGFYIIGDARTGWSGVASSVAEGSEVAAAITHQIIEENWRH</sequence>
<evidence type="ECO:0000256" key="1">
    <source>
        <dbReference type="ARBA" id="ARBA00022630"/>
    </source>
</evidence>
<name>A0A6P0UL44_9FLAO</name>